<dbReference type="FunFam" id="3.30.200.20:FF:000192">
    <property type="entry name" value="Serine/threonine-protein kinase cot-1"/>
    <property type="match status" value="1"/>
</dbReference>
<dbReference type="PROSITE" id="PS00108">
    <property type="entry name" value="PROTEIN_KINASE_ST"/>
    <property type="match status" value="1"/>
</dbReference>
<evidence type="ECO:0000256" key="9">
    <source>
        <dbReference type="ARBA" id="ARBA00047899"/>
    </source>
</evidence>
<dbReference type="Pfam" id="PF00433">
    <property type="entry name" value="Pkinase_C"/>
    <property type="match status" value="1"/>
</dbReference>
<feature type="domain" description="Protein kinase" evidence="14">
    <location>
        <begin position="94"/>
        <end position="378"/>
    </location>
</feature>
<evidence type="ECO:0000256" key="1">
    <source>
        <dbReference type="ARBA" id="ARBA00009903"/>
    </source>
</evidence>
<dbReference type="InterPro" id="IPR017892">
    <property type="entry name" value="Pkinase_C"/>
</dbReference>
<dbReference type="EMBL" id="MPUH01001079">
    <property type="protein sequence ID" value="OMJ70526.1"/>
    <property type="molecule type" value="Genomic_DNA"/>
</dbReference>
<dbReference type="GO" id="GO:0004674">
    <property type="term" value="F:protein serine/threonine kinase activity"/>
    <property type="evidence" value="ECO:0007669"/>
    <property type="project" value="UniProtKB-KW"/>
</dbReference>
<evidence type="ECO:0000256" key="13">
    <source>
        <dbReference type="SAM" id="MobiDB-lite"/>
    </source>
</evidence>
<evidence type="ECO:0000259" key="14">
    <source>
        <dbReference type="PROSITE" id="PS50011"/>
    </source>
</evidence>
<dbReference type="Pfam" id="PF00069">
    <property type="entry name" value="Pkinase"/>
    <property type="match status" value="1"/>
</dbReference>
<gene>
    <name evidence="16" type="ORF">SteCoe_31480</name>
</gene>
<feature type="region of interest" description="Disordered" evidence="13">
    <location>
        <begin position="1"/>
        <end position="29"/>
    </location>
</feature>
<evidence type="ECO:0000256" key="12">
    <source>
        <dbReference type="RuleBase" id="RU000304"/>
    </source>
</evidence>
<sequence length="476" mass="55447">MATKPNTTQKKKEPNQVSSNTRDKAQAAKDYIEKKYSKLKQTEAERKEDWTELNKMMAEMNLSSVEQEQIKQEILHREAEHLRKKRQKITVFDFESIKIIGKGAFGEVRVVRNKHNGEVLAMKKLNKTEMIYKNQVQHVKAEREVLTNTENPWIVELKCSFQDEKCLYLVMEYLGGGDLMTLLIRKNILSEAESRFYIAECVLAVESIHKMNFIHRDLKPDNILIDNNGHIKLSDFGLSKNAEINASSEVLSKLDEDARHKKRIDERNEYRRNRKLAYSTVGTPDYIAPEVFSRTGYSELVDWWSIGVILYEMLVGYPPFYAEKPADICHKILSWQKYFTIPREAKLSPAATDLIRRLICEPNTRLSTSEEIKAHPFFNGVDWERLRFSQAPFVPQLNSEVDTSNFDEFEETEPFYPPQTGRRKQRKDPNFIGYTFKRDVEMQRTGLVTALEELESIRASSSRQSTKYVPSSEDLY</sequence>
<keyword evidence="7" id="KW-0418">Kinase</keyword>
<comment type="catalytic activity">
    <reaction evidence="10">
        <text>L-seryl-[protein] + ATP = O-phospho-L-seryl-[protein] + ADP + H(+)</text>
        <dbReference type="Rhea" id="RHEA:17989"/>
        <dbReference type="Rhea" id="RHEA-COMP:9863"/>
        <dbReference type="Rhea" id="RHEA-COMP:11604"/>
        <dbReference type="ChEBI" id="CHEBI:15378"/>
        <dbReference type="ChEBI" id="CHEBI:29999"/>
        <dbReference type="ChEBI" id="CHEBI:30616"/>
        <dbReference type="ChEBI" id="CHEBI:83421"/>
        <dbReference type="ChEBI" id="CHEBI:456216"/>
        <dbReference type="EC" id="2.7.11.1"/>
    </reaction>
</comment>
<evidence type="ECO:0000256" key="6">
    <source>
        <dbReference type="ARBA" id="ARBA00022741"/>
    </source>
</evidence>
<dbReference type="EC" id="2.7.11.1" evidence="2"/>
<dbReference type="PANTHER" id="PTHR22988">
    <property type="entry name" value="MYOTONIC DYSTROPHY S/T KINASE-RELATED"/>
    <property type="match status" value="1"/>
</dbReference>
<dbReference type="Proteomes" id="UP000187209">
    <property type="component" value="Unassembled WGS sequence"/>
</dbReference>
<keyword evidence="4" id="KW-0597">Phosphoprotein</keyword>
<dbReference type="InterPro" id="IPR000961">
    <property type="entry name" value="AGC-kinase_C"/>
</dbReference>
<evidence type="ECO:0000256" key="2">
    <source>
        <dbReference type="ARBA" id="ARBA00012513"/>
    </source>
</evidence>
<proteinExistence type="inferred from homology"/>
<dbReference type="InterPro" id="IPR059233">
    <property type="entry name" value="MobB_NdrA/B/Cbk1"/>
</dbReference>
<keyword evidence="6 11" id="KW-0547">Nucleotide-binding</keyword>
<dbReference type="OrthoDB" id="63267at2759"/>
<dbReference type="SUPFAM" id="SSF56112">
    <property type="entry name" value="Protein kinase-like (PK-like)"/>
    <property type="match status" value="1"/>
</dbReference>
<evidence type="ECO:0000256" key="11">
    <source>
        <dbReference type="PROSITE-ProRule" id="PRU10141"/>
    </source>
</evidence>
<evidence type="ECO:0000313" key="17">
    <source>
        <dbReference type="Proteomes" id="UP000187209"/>
    </source>
</evidence>
<dbReference type="PROSITE" id="PS50011">
    <property type="entry name" value="PROTEIN_KINASE_DOM"/>
    <property type="match status" value="1"/>
</dbReference>
<evidence type="ECO:0000256" key="5">
    <source>
        <dbReference type="ARBA" id="ARBA00022679"/>
    </source>
</evidence>
<evidence type="ECO:0000256" key="7">
    <source>
        <dbReference type="ARBA" id="ARBA00022777"/>
    </source>
</evidence>
<evidence type="ECO:0000256" key="4">
    <source>
        <dbReference type="ARBA" id="ARBA00022553"/>
    </source>
</evidence>
<reference evidence="16 17" key="1">
    <citation type="submission" date="2016-11" db="EMBL/GenBank/DDBJ databases">
        <title>The macronuclear genome of Stentor coeruleus: a giant cell with tiny introns.</title>
        <authorList>
            <person name="Slabodnick M."/>
            <person name="Ruby J.G."/>
            <person name="Reiff S.B."/>
            <person name="Swart E.C."/>
            <person name="Gosai S."/>
            <person name="Prabakaran S."/>
            <person name="Witkowska E."/>
            <person name="Larue G.E."/>
            <person name="Fisher S."/>
            <person name="Freeman R.M."/>
            <person name="Gunawardena J."/>
            <person name="Chu W."/>
            <person name="Stover N.A."/>
            <person name="Gregory B.D."/>
            <person name="Nowacki M."/>
            <person name="Derisi J."/>
            <person name="Roy S.W."/>
            <person name="Marshall W.F."/>
            <person name="Sood P."/>
        </authorList>
    </citation>
    <scope>NUCLEOTIDE SEQUENCE [LARGE SCALE GENOMIC DNA]</scope>
    <source>
        <strain evidence="16">WM001</strain>
    </source>
</reference>
<organism evidence="16 17">
    <name type="scientific">Stentor coeruleus</name>
    <dbReference type="NCBI Taxonomy" id="5963"/>
    <lineage>
        <taxon>Eukaryota</taxon>
        <taxon>Sar</taxon>
        <taxon>Alveolata</taxon>
        <taxon>Ciliophora</taxon>
        <taxon>Postciliodesmatophora</taxon>
        <taxon>Heterotrichea</taxon>
        <taxon>Heterotrichida</taxon>
        <taxon>Stentoridae</taxon>
        <taxon>Stentor</taxon>
    </lineage>
</organism>
<dbReference type="SMART" id="SM00220">
    <property type="entry name" value="S_TKc"/>
    <property type="match status" value="1"/>
</dbReference>
<evidence type="ECO:0000256" key="8">
    <source>
        <dbReference type="ARBA" id="ARBA00022840"/>
    </source>
</evidence>
<accession>A0A1R2B1A1</accession>
<dbReference type="FunFam" id="1.10.510.10:FF:000570">
    <property type="entry name" value="Non-specific serine/threonine protein kinase"/>
    <property type="match status" value="1"/>
</dbReference>
<keyword evidence="5" id="KW-0808">Transferase</keyword>
<comment type="caution">
    <text evidence="16">The sequence shown here is derived from an EMBL/GenBank/DDBJ whole genome shotgun (WGS) entry which is preliminary data.</text>
</comment>
<dbReference type="PROSITE" id="PS00107">
    <property type="entry name" value="PROTEIN_KINASE_ATP"/>
    <property type="match status" value="1"/>
</dbReference>
<evidence type="ECO:0000256" key="10">
    <source>
        <dbReference type="ARBA" id="ARBA00048679"/>
    </source>
</evidence>
<dbReference type="GO" id="GO:0005524">
    <property type="term" value="F:ATP binding"/>
    <property type="evidence" value="ECO:0007669"/>
    <property type="project" value="UniProtKB-UniRule"/>
</dbReference>
<name>A0A1R2B1A1_9CILI</name>
<keyword evidence="17" id="KW-1185">Reference proteome</keyword>
<keyword evidence="3 12" id="KW-0723">Serine/threonine-protein kinase</keyword>
<dbReference type="CDD" id="cd21742">
    <property type="entry name" value="MobB_NDR_LATS-like"/>
    <property type="match status" value="1"/>
</dbReference>
<feature type="domain" description="AGC-kinase C-terminal" evidence="15">
    <location>
        <begin position="379"/>
        <end position="446"/>
    </location>
</feature>
<feature type="binding site" evidence="11">
    <location>
        <position position="123"/>
    </location>
    <ligand>
        <name>ATP</name>
        <dbReference type="ChEBI" id="CHEBI:30616"/>
    </ligand>
</feature>
<protein>
    <recommendedName>
        <fullName evidence="2">non-specific serine/threonine protein kinase</fullName>
        <ecNumber evidence="2">2.7.11.1</ecNumber>
    </recommendedName>
</protein>
<dbReference type="SMART" id="SM00133">
    <property type="entry name" value="S_TK_X"/>
    <property type="match status" value="1"/>
</dbReference>
<dbReference type="InterPro" id="IPR011009">
    <property type="entry name" value="Kinase-like_dom_sf"/>
</dbReference>
<comment type="similarity">
    <text evidence="1">Belongs to the protein kinase superfamily. AGC Ser/Thr protein kinase family.</text>
</comment>
<dbReference type="InterPro" id="IPR000719">
    <property type="entry name" value="Prot_kinase_dom"/>
</dbReference>
<dbReference type="GO" id="GO:0005737">
    <property type="term" value="C:cytoplasm"/>
    <property type="evidence" value="ECO:0007669"/>
    <property type="project" value="UniProtKB-ARBA"/>
</dbReference>
<evidence type="ECO:0000256" key="3">
    <source>
        <dbReference type="ARBA" id="ARBA00022527"/>
    </source>
</evidence>
<evidence type="ECO:0000313" key="16">
    <source>
        <dbReference type="EMBL" id="OMJ70526.1"/>
    </source>
</evidence>
<dbReference type="Gene3D" id="1.10.510.10">
    <property type="entry name" value="Transferase(Phosphotransferase) domain 1"/>
    <property type="match status" value="1"/>
</dbReference>
<dbReference type="InterPro" id="IPR008271">
    <property type="entry name" value="Ser/Thr_kinase_AS"/>
</dbReference>
<dbReference type="InterPro" id="IPR017441">
    <property type="entry name" value="Protein_kinase_ATP_BS"/>
</dbReference>
<dbReference type="GO" id="GO:0106310">
    <property type="term" value="F:protein serine kinase activity"/>
    <property type="evidence" value="ECO:0007669"/>
    <property type="project" value="RHEA"/>
</dbReference>
<keyword evidence="8 11" id="KW-0067">ATP-binding</keyword>
<dbReference type="InterPro" id="IPR050839">
    <property type="entry name" value="Rho-assoc_Ser/Thr_Kinase"/>
</dbReference>
<dbReference type="Gene3D" id="3.30.200.20">
    <property type="entry name" value="Phosphorylase Kinase, domain 1"/>
    <property type="match status" value="1"/>
</dbReference>
<evidence type="ECO:0000259" key="15">
    <source>
        <dbReference type="PROSITE" id="PS51285"/>
    </source>
</evidence>
<dbReference type="PROSITE" id="PS51285">
    <property type="entry name" value="AGC_KINASE_CTER"/>
    <property type="match status" value="1"/>
</dbReference>
<comment type="catalytic activity">
    <reaction evidence="9">
        <text>L-threonyl-[protein] + ATP = O-phospho-L-threonyl-[protein] + ADP + H(+)</text>
        <dbReference type="Rhea" id="RHEA:46608"/>
        <dbReference type="Rhea" id="RHEA-COMP:11060"/>
        <dbReference type="Rhea" id="RHEA-COMP:11605"/>
        <dbReference type="ChEBI" id="CHEBI:15378"/>
        <dbReference type="ChEBI" id="CHEBI:30013"/>
        <dbReference type="ChEBI" id="CHEBI:30616"/>
        <dbReference type="ChEBI" id="CHEBI:61977"/>
        <dbReference type="ChEBI" id="CHEBI:456216"/>
        <dbReference type="EC" id="2.7.11.1"/>
    </reaction>
</comment>
<dbReference type="PANTHER" id="PTHR22988:SF76">
    <property type="entry name" value="CHROMOSOME UNDETERMINED SCAFFOLD_135, WHOLE GENOME SHOTGUN SEQUENCE"/>
    <property type="match status" value="1"/>
</dbReference>
<dbReference type="AlphaFoldDB" id="A0A1R2B1A1"/>